<proteinExistence type="predicted"/>
<feature type="region of interest" description="Disordered" evidence="2">
    <location>
        <begin position="87"/>
        <end position="106"/>
    </location>
</feature>
<feature type="compositionally biased region" description="Polar residues" evidence="2">
    <location>
        <begin position="92"/>
        <end position="102"/>
    </location>
</feature>
<dbReference type="Proteomes" id="UP000681720">
    <property type="component" value="Unassembled WGS sequence"/>
</dbReference>
<feature type="compositionally biased region" description="Low complexity" evidence="2">
    <location>
        <begin position="779"/>
        <end position="790"/>
    </location>
</feature>
<dbReference type="AlphaFoldDB" id="A0A815N6S2"/>
<dbReference type="EMBL" id="CAJNOV010010940">
    <property type="protein sequence ID" value="CAF1430813.1"/>
    <property type="molecule type" value="Genomic_DNA"/>
</dbReference>
<evidence type="ECO:0000313" key="7">
    <source>
        <dbReference type="Proteomes" id="UP000663855"/>
    </source>
</evidence>
<comment type="caution">
    <text evidence="3">The sequence shown here is derived from an EMBL/GenBank/DDBJ whole genome shotgun (WGS) entry which is preliminary data.</text>
</comment>
<protein>
    <submittedName>
        <fullName evidence="3">Uncharacterized protein</fullName>
    </submittedName>
</protein>
<evidence type="ECO:0000313" key="3">
    <source>
        <dbReference type="EMBL" id="CAF1430813.1"/>
    </source>
</evidence>
<evidence type="ECO:0000256" key="2">
    <source>
        <dbReference type="SAM" id="MobiDB-lite"/>
    </source>
</evidence>
<evidence type="ECO:0000313" key="4">
    <source>
        <dbReference type="EMBL" id="CAF1489401.1"/>
    </source>
</evidence>
<evidence type="ECO:0000256" key="1">
    <source>
        <dbReference type="SAM" id="Coils"/>
    </source>
</evidence>
<feature type="coiled-coil region" evidence="1">
    <location>
        <begin position="124"/>
        <end position="441"/>
    </location>
</feature>
<feature type="region of interest" description="Disordered" evidence="2">
    <location>
        <begin position="537"/>
        <end position="557"/>
    </location>
</feature>
<name>A0A815N6S2_9BILA</name>
<dbReference type="Proteomes" id="UP000681967">
    <property type="component" value="Unassembled WGS sequence"/>
</dbReference>
<feature type="region of interest" description="Disordered" evidence="2">
    <location>
        <begin position="596"/>
        <end position="647"/>
    </location>
</feature>
<dbReference type="Proteomes" id="UP000663834">
    <property type="component" value="Unassembled WGS sequence"/>
</dbReference>
<evidence type="ECO:0000313" key="5">
    <source>
        <dbReference type="EMBL" id="CAF3831976.1"/>
    </source>
</evidence>
<feature type="compositionally biased region" description="Low complexity" evidence="2">
    <location>
        <begin position="834"/>
        <end position="845"/>
    </location>
</feature>
<gene>
    <name evidence="6" type="ORF">BYL167_LOCUS5083</name>
    <name evidence="3" type="ORF">CJN711_LOCUS23561</name>
    <name evidence="5" type="ORF">GIL414_LOCUS2856</name>
    <name evidence="4" type="ORF">KQP761_LOCUS14017</name>
</gene>
<reference evidence="3" key="1">
    <citation type="submission" date="2021-02" db="EMBL/GenBank/DDBJ databases">
        <authorList>
            <person name="Nowell W R."/>
        </authorList>
    </citation>
    <scope>NUCLEOTIDE SEQUENCE</scope>
</reference>
<feature type="compositionally biased region" description="Polar residues" evidence="2">
    <location>
        <begin position="596"/>
        <end position="621"/>
    </location>
</feature>
<evidence type="ECO:0000313" key="6">
    <source>
        <dbReference type="EMBL" id="CAF3837672.1"/>
    </source>
</evidence>
<feature type="compositionally biased region" description="Low complexity" evidence="2">
    <location>
        <begin position="627"/>
        <end position="647"/>
    </location>
</feature>
<dbReference type="OrthoDB" id="8190486at2759"/>
<feature type="region of interest" description="Disordered" evidence="2">
    <location>
        <begin position="768"/>
        <end position="857"/>
    </location>
</feature>
<accession>A0A815N6S2</accession>
<dbReference type="Proteomes" id="UP000663855">
    <property type="component" value="Unassembled WGS sequence"/>
</dbReference>
<feature type="compositionally biased region" description="Basic residues" evidence="2">
    <location>
        <begin position="824"/>
        <end position="833"/>
    </location>
</feature>
<dbReference type="EMBL" id="CAJOBJ010000585">
    <property type="protein sequence ID" value="CAF3831976.1"/>
    <property type="molecule type" value="Genomic_DNA"/>
</dbReference>
<keyword evidence="1" id="KW-0175">Coiled coil</keyword>
<dbReference type="EMBL" id="CAJNOW010006537">
    <property type="protein sequence ID" value="CAF1489401.1"/>
    <property type="molecule type" value="Genomic_DNA"/>
</dbReference>
<sequence>MSSFTTITNDPQNRTQRRLLFEGFNITDSVNSSNRPQSAIMYTSTPDHKLHENENENLDLIPSNESQSSDPCLLQLQNARQLLHSMSRKQVPPTNEQLSTDDPQPRTELFNEANPELVYYKSSLESERSRRKQLETLVDVQQQRLTEAESELIQLRANDHKKTLCMKQLEQMIPNVVDEWKQKETEYKTKLNSLTQQLKQLEQTNREKISNEKQQFDIELNEKTLLIERLTRDNENKKEDYENLQSKIKQNEQRIQQLTKDAEQAKQRWSTLESDLRNEIKNGEARFNDIQSELDKKQEQIEQMLRDQHKLNSDHQLKIRQLENDLDEQRRENNVLKMELELREAKYRAQTESLKIQLMRDAETKLTQRLEEQNAKHIQIEQELNELHRRKLVDSEEKHEQIVAHERYEHENRVQVLINKLDQMKNEMEHIQSTTNAERQDLAKKLQDVFETTLFKGSTKANFQQNEILNPLSSSSSTKLNQMKLQISDSQVKAKPTEFLPALPLTNNDHPTNMSTIRSLSSRIESLVDQTNRVANGYEFNSQPPSSMQQENASQKFENNQNHLLSSQPHSNLHSPFYRSTPIDSLQEWYPQTISQPSFHSSSNQLTNRSQSADPITNSGLFSIYPSHNSDQQQQQQQHSSSNSFSFDSNLNINHIYQPAISSYRSTSSMPSKLTDHQQEVQITISRDSIENHQTDQTSSTNESLARYVKMLLERSPTQDNTTSNKHPLSKTNRSLHDIQLSIDQLNFTERDPKVIVDDLVLHNESHSSHIITPRQRKSSSSATTTTTTAHGGGGARKKLDYEMHNTKQSNSNDLFDRLSQPKTRVKKDKPKHQQPQQQQQQQQQSLSTAGGHSVWK</sequence>
<dbReference type="EMBL" id="CAJOBH010001131">
    <property type="protein sequence ID" value="CAF3837672.1"/>
    <property type="molecule type" value="Genomic_DNA"/>
</dbReference>
<organism evidence="3 7">
    <name type="scientific">Rotaria magnacalcarata</name>
    <dbReference type="NCBI Taxonomy" id="392030"/>
    <lineage>
        <taxon>Eukaryota</taxon>
        <taxon>Metazoa</taxon>
        <taxon>Spiralia</taxon>
        <taxon>Gnathifera</taxon>
        <taxon>Rotifera</taxon>
        <taxon>Eurotatoria</taxon>
        <taxon>Bdelloidea</taxon>
        <taxon>Philodinida</taxon>
        <taxon>Philodinidae</taxon>
        <taxon>Rotaria</taxon>
    </lineage>
</organism>